<proteinExistence type="predicted"/>
<comment type="caution">
    <text evidence="1">The sequence shown here is derived from an EMBL/GenBank/DDBJ whole genome shotgun (WGS) entry which is preliminary data.</text>
</comment>
<sequence length="35" mass="4011">EYKVQILKKEVDPPVTMARFIKYSLEDVNAAIMAV</sequence>
<organism evidence="1">
    <name type="scientific">Tanacetum cinerariifolium</name>
    <name type="common">Dalmatian daisy</name>
    <name type="synonym">Chrysanthemum cinerariifolium</name>
    <dbReference type="NCBI Taxonomy" id="118510"/>
    <lineage>
        <taxon>Eukaryota</taxon>
        <taxon>Viridiplantae</taxon>
        <taxon>Streptophyta</taxon>
        <taxon>Embryophyta</taxon>
        <taxon>Tracheophyta</taxon>
        <taxon>Spermatophyta</taxon>
        <taxon>Magnoliopsida</taxon>
        <taxon>eudicotyledons</taxon>
        <taxon>Gunneridae</taxon>
        <taxon>Pentapetalae</taxon>
        <taxon>asterids</taxon>
        <taxon>campanulids</taxon>
        <taxon>Asterales</taxon>
        <taxon>Asteraceae</taxon>
        <taxon>Asteroideae</taxon>
        <taxon>Anthemideae</taxon>
        <taxon>Anthemidinae</taxon>
        <taxon>Tanacetum</taxon>
    </lineage>
</organism>
<gene>
    <name evidence="1" type="ORF">Tci_888943</name>
</gene>
<name>A0A699UB38_TANCI</name>
<dbReference type="EMBL" id="BKCJ011296885">
    <property type="protein sequence ID" value="GFD16974.1"/>
    <property type="molecule type" value="Genomic_DNA"/>
</dbReference>
<feature type="non-terminal residue" evidence="1">
    <location>
        <position position="1"/>
    </location>
</feature>
<evidence type="ECO:0000313" key="1">
    <source>
        <dbReference type="EMBL" id="GFD16974.1"/>
    </source>
</evidence>
<dbReference type="AlphaFoldDB" id="A0A699UB38"/>
<protein>
    <submittedName>
        <fullName evidence="1">Nuclear export mediator factor NEMF isoform X1</fullName>
    </submittedName>
</protein>
<reference evidence="1" key="1">
    <citation type="journal article" date="2019" name="Sci. Rep.">
        <title>Draft genome of Tanacetum cinerariifolium, the natural source of mosquito coil.</title>
        <authorList>
            <person name="Yamashiro T."/>
            <person name="Shiraishi A."/>
            <person name="Satake H."/>
            <person name="Nakayama K."/>
        </authorList>
    </citation>
    <scope>NUCLEOTIDE SEQUENCE</scope>
</reference>
<accession>A0A699UB38</accession>